<accession>A0A9P0ATL0</accession>
<evidence type="ECO:0000313" key="3">
    <source>
        <dbReference type="Proteomes" id="UP001154078"/>
    </source>
</evidence>
<dbReference type="Proteomes" id="UP001154078">
    <property type="component" value="Chromosome 1"/>
</dbReference>
<reference evidence="2" key="1">
    <citation type="submission" date="2021-12" db="EMBL/GenBank/DDBJ databases">
        <authorList>
            <person name="King R."/>
        </authorList>
    </citation>
    <scope>NUCLEOTIDE SEQUENCE</scope>
</reference>
<organism evidence="2 3">
    <name type="scientific">Brassicogethes aeneus</name>
    <name type="common">Rape pollen beetle</name>
    <name type="synonym">Meligethes aeneus</name>
    <dbReference type="NCBI Taxonomy" id="1431903"/>
    <lineage>
        <taxon>Eukaryota</taxon>
        <taxon>Metazoa</taxon>
        <taxon>Ecdysozoa</taxon>
        <taxon>Arthropoda</taxon>
        <taxon>Hexapoda</taxon>
        <taxon>Insecta</taxon>
        <taxon>Pterygota</taxon>
        <taxon>Neoptera</taxon>
        <taxon>Endopterygota</taxon>
        <taxon>Coleoptera</taxon>
        <taxon>Polyphaga</taxon>
        <taxon>Cucujiformia</taxon>
        <taxon>Nitidulidae</taxon>
        <taxon>Meligethinae</taxon>
        <taxon>Brassicogethes</taxon>
    </lineage>
</organism>
<dbReference type="EMBL" id="OV121132">
    <property type="protein sequence ID" value="CAH0547524.1"/>
    <property type="molecule type" value="Genomic_DNA"/>
</dbReference>
<dbReference type="AlphaFoldDB" id="A0A9P0ATL0"/>
<proteinExistence type="predicted"/>
<feature type="compositionally biased region" description="Acidic residues" evidence="1">
    <location>
        <begin position="124"/>
        <end position="136"/>
    </location>
</feature>
<keyword evidence="3" id="KW-1185">Reference proteome</keyword>
<evidence type="ECO:0000256" key="1">
    <source>
        <dbReference type="SAM" id="MobiDB-lite"/>
    </source>
</evidence>
<feature type="compositionally biased region" description="Basic and acidic residues" evidence="1">
    <location>
        <begin position="137"/>
        <end position="146"/>
    </location>
</feature>
<sequence length="146" mass="17275">MVTQTIENIVFINEYEHKIRRFNVTARRLEFRFLDYNGQGTPIDWLRRGLNDIINNGMRGFANTDRIGITFFNADFTDRPLPMSFRRRDQISADAILDTLAKVLQSNASFLYRLLKLFEDEQTDDEDYSCDDDHEQNEDRDKKVVI</sequence>
<feature type="region of interest" description="Disordered" evidence="1">
    <location>
        <begin position="124"/>
        <end position="146"/>
    </location>
</feature>
<evidence type="ECO:0000313" key="2">
    <source>
        <dbReference type="EMBL" id="CAH0547524.1"/>
    </source>
</evidence>
<gene>
    <name evidence="2" type="ORF">MELIAE_LOCUS1504</name>
</gene>
<name>A0A9P0ATL0_BRAAE</name>
<dbReference type="OrthoDB" id="6778905at2759"/>
<protein>
    <submittedName>
        <fullName evidence="2">Uncharacterized protein</fullName>
    </submittedName>
</protein>